<dbReference type="EMBL" id="CP138580">
    <property type="protein sequence ID" value="WPG97834.1"/>
    <property type="molecule type" value="Genomic_DNA"/>
</dbReference>
<name>A0AAQ3LXT7_9PEZI</name>
<keyword evidence="2" id="KW-0507">mRNA processing</keyword>
<dbReference type="GO" id="GO:0006397">
    <property type="term" value="P:mRNA processing"/>
    <property type="evidence" value="ECO:0007669"/>
    <property type="project" value="UniProtKB-KW"/>
</dbReference>
<dbReference type="AlphaFoldDB" id="A0AAQ3LXT7"/>
<feature type="domain" description="RRM" evidence="8">
    <location>
        <begin position="197"/>
        <end position="274"/>
    </location>
</feature>
<dbReference type="SUPFAM" id="SSF54928">
    <property type="entry name" value="RNA-binding domain, RBD"/>
    <property type="match status" value="2"/>
</dbReference>
<keyword evidence="10" id="KW-1185">Reference proteome</keyword>
<keyword evidence="5" id="KW-0539">Nucleus</keyword>
<gene>
    <name evidence="9" type="ORF">R9X50_00061500</name>
</gene>
<dbReference type="Gene3D" id="3.30.70.330">
    <property type="match status" value="3"/>
</dbReference>
<dbReference type="SMART" id="SM00360">
    <property type="entry name" value="RRM"/>
    <property type="match status" value="3"/>
</dbReference>
<dbReference type="GO" id="GO:0005634">
    <property type="term" value="C:nucleus"/>
    <property type="evidence" value="ECO:0007669"/>
    <property type="project" value="UniProtKB-SubCell"/>
</dbReference>
<evidence type="ECO:0000256" key="2">
    <source>
        <dbReference type="ARBA" id="ARBA00022664"/>
    </source>
</evidence>
<evidence type="ECO:0000256" key="3">
    <source>
        <dbReference type="ARBA" id="ARBA00022884"/>
    </source>
</evidence>
<comment type="subcellular location">
    <subcellularLocation>
        <location evidence="1">Nucleus</location>
    </subcellularLocation>
</comment>
<dbReference type="InterPro" id="IPR012677">
    <property type="entry name" value="Nucleotide-bd_a/b_plait_sf"/>
</dbReference>
<proteinExistence type="predicted"/>
<evidence type="ECO:0000313" key="9">
    <source>
        <dbReference type="EMBL" id="WPG97834.1"/>
    </source>
</evidence>
<evidence type="ECO:0000313" key="10">
    <source>
        <dbReference type="Proteomes" id="UP001303373"/>
    </source>
</evidence>
<feature type="domain" description="RRM" evidence="8">
    <location>
        <begin position="304"/>
        <end position="382"/>
    </location>
</feature>
<feature type="region of interest" description="Disordered" evidence="7">
    <location>
        <begin position="272"/>
        <end position="301"/>
    </location>
</feature>
<evidence type="ECO:0000259" key="8">
    <source>
        <dbReference type="PROSITE" id="PS50102"/>
    </source>
</evidence>
<dbReference type="PANTHER" id="PTHR48028:SF4">
    <property type="entry name" value="SC35-LIKE SPLICING FACTOR"/>
    <property type="match status" value="1"/>
</dbReference>
<accession>A0AAQ3LXT7</accession>
<keyword evidence="4" id="KW-0508">mRNA splicing</keyword>
<reference evidence="9 10" key="1">
    <citation type="submission" date="2023-11" db="EMBL/GenBank/DDBJ databases">
        <title>An acidophilic fungus is an integral part of prey digestion in a carnivorous sundew plant.</title>
        <authorList>
            <person name="Tsai I.J."/>
        </authorList>
    </citation>
    <scope>NUCLEOTIDE SEQUENCE [LARGE SCALE GENOMIC DNA]</scope>
    <source>
        <strain evidence="9">169a</strain>
    </source>
</reference>
<evidence type="ECO:0000256" key="6">
    <source>
        <dbReference type="PROSITE-ProRule" id="PRU00176"/>
    </source>
</evidence>
<feature type="domain" description="RRM" evidence="8">
    <location>
        <begin position="105"/>
        <end position="182"/>
    </location>
</feature>
<dbReference type="PANTHER" id="PTHR48028">
    <property type="entry name" value="GLYCINE-RICH RNA-BINDING PROTEIN RZ1A"/>
    <property type="match status" value="1"/>
</dbReference>
<evidence type="ECO:0000256" key="1">
    <source>
        <dbReference type="ARBA" id="ARBA00004123"/>
    </source>
</evidence>
<dbReference type="GO" id="GO:0008380">
    <property type="term" value="P:RNA splicing"/>
    <property type="evidence" value="ECO:0007669"/>
    <property type="project" value="UniProtKB-KW"/>
</dbReference>
<dbReference type="InterPro" id="IPR000504">
    <property type="entry name" value="RRM_dom"/>
</dbReference>
<keyword evidence="3 6" id="KW-0694">RNA-binding</keyword>
<dbReference type="Proteomes" id="UP001303373">
    <property type="component" value="Chromosome 1"/>
</dbReference>
<dbReference type="CDD" id="cd00590">
    <property type="entry name" value="RRM_SF"/>
    <property type="match status" value="2"/>
</dbReference>
<dbReference type="Pfam" id="PF00076">
    <property type="entry name" value="RRM_1"/>
    <property type="match status" value="3"/>
</dbReference>
<dbReference type="PROSITE" id="PS50102">
    <property type="entry name" value="RRM"/>
    <property type="match status" value="3"/>
</dbReference>
<evidence type="ECO:0000256" key="4">
    <source>
        <dbReference type="ARBA" id="ARBA00023187"/>
    </source>
</evidence>
<dbReference type="InterPro" id="IPR035979">
    <property type="entry name" value="RBD_domain_sf"/>
</dbReference>
<dbReference type="GO" id="GO:0003723">
    <property type="term" value="F:RNA binding"/>
    <property type="evidence" value="ECO:0007669"/>
    <property type="project" value="UniProtKB-UniRule"/>
</dbReference>
<organism evidence="9 10">
    <name type="scientific">Acrodontium crateriforme</name>
    <dbReference type="NCBI Taxonomy" id="150365"/>
    <lineage>
        <taxon>Eukaryota</taxon>
        <taxon>Fungi</taxon>
        <taxon>Dikarya</taxon>
        <taxon>Ascomycota</taxon>
        <taxon>Pezizomycotina</taxon>
        <taxon>Dothideomycetes</taxon>
        <taxon>Dothideomycetidae</taxon>
        <taxon>Mycosphaerellales</taxon>
        <taxon>Teratosphaeriaceae</taxon>
        <taxon>Acrodontium</taxon>
    </lineage>
</organism>
<sequence>MHSFRRAAVRMLAAQPARQLATSRLSTFSIIPRQSSIPTFTRSFQSARILLAETSEKKDIPTEVVDELAEKLESSDIAKEENNLVEKAEQIASATTAAGQGPSKVQLFVKNIPHEFSSDELSVAFKSFGAIVNTTIATYPDGKSRGWALVEFADESGAEKAIEGMHDKELGGRRLWVAYHQEKAKTASPRQEVEQVNKIYISNLPFSVSEDYLREAFQKFGNVTDINIAKHPDGNPRGFAFVEFSDMSAIEAAIAEMNSTDMEGRRIVVQQAGPRKPRAPREGRFGQREGSFQPRRPNELPPTTSLYIGNMSFQMSDRDLNDTFRDIQKVLDVRVAIDRRTGQPRGFAHADFVDVEASQKAKAILEQKIIYGRQLRVGYAVPIAENRGAAE</sequence>
<evidence type="ECO:0000256" key="5">
    <source>
        <dbReference type="ARBA" id="ARBA00023242"/>
    </source>
</evidence>
<evidence type="ECO:0000256" key="7">
    <source>
        <dbReference type="SAM" id="MobiDB-lite"/>
    </source>
</evidence>
<dbReference type="InterPro" id="IPR051106">
    <property type="entry name" value="RNA-bind/splicing_reg"/>
</dbReference>
<protein>
    <submittedName>
        <fullName evidence="9">Nuclear localization sequence-binding protein</fullName>
    </submittedName>
</protein>